<proteinExistence type="predicted"/>
<keyword evidence="4" id="KW-1185">Reference proteome</keyword>
<sequence length="170" mass="19488">MSRYLTLVAVGDHLSNKTELLLKYTGIHDLGVARFENNVQSIIVDRMAWMVHFVDTECDDDYEILRRQAYDEADCILLCYSVKVKSSFENVYKKWCLEVRKCAPLVPVILIGTDIEARANNNGTISTEQGENLKLLIGAYAFVECSIEHFLGIDDIFIEAVRSTYHRKKF</sequence>
<dbReference type="SMART" id="SM00175">
    <property type="entry name" value="RAB"/>
    <property type="match status" value="1"/>
</dbReference>
<dbReference type="eggNOG" id="KOG0393">
    <property type="taxonomic scope" value="Eukaryota"/>
</dbReference>
<dbReference type="GO" id="GO:0030031">
    <property type="term" value="P:cell projection assembly"/>
    <property type="evidence" value="ECO:0000318"/>
    <property type="project" value="GO_Central"/>
</dbReference>
<evidence type="ECO:0000313" key="4">
    <source>
        <dbReference type="Proteomes" id="UP000007266"/>
    </source>
</evidence>
<dbReference type="PRINTS" id="PR00449">
    <property type="entry name" value="RASTRNSFRMNG"/>
</dbReference>
<dbReference type="Proteomes" id="UP000007266">
    <property type="component" value="Linkage group 3"/>
</dbReference>
<dbReference type="Pfam" id="PF00071">
    <property type="entry name" value="Ras"/>
    <property type="match status" value="1"/>
</dbReference>
<dbReference type="GO" id="GO:0032956">
    <property type="term" value="P:regulation of actin cytoskeleton organization"/>
    <property type="evidence" value="ECO:0000318"/>
    <property type="project" value="GO_Central"/>
</dbReference>
<dbReference type="PROSITE" id="PS51420">
    <property type="entry name" value="RHO"/>
    <property type="match status" value="1"/>
</dbReference>
<dbReference type="GO" id="GO:0031410">
    <property type="term" value="C:cytoplasmic vesicle"/>
    <property type="evidence" value="ECO:0000318"/>
    <property type="project" value="GO_Central"/>
</dbReference>
<dbReference type="PhylomeDB" id="D6WEY7"/>
<dbReference type="GO" id="GO:0035006">
    <property type="term" value="P:melanization defense response"/>
    <property type="evidence" value="ECO:0007669"/>
    <property type="project" value="UniProtKB-ARBA"/>
</dbReference>
<dbReference type="GO" id="GO:0005856">
    <property type="term" value="C:cytoskeleton"/>
    <property type="evidence" value="ECO:0000318"/>
    <property type="project" value="GO_Central"/>
</dbReference>
<dbReference type="OrthoDB" id="6726184at2759"/>
<dbReference type="SMART" id="SM00173">
    <property type="entry name" value="RAS"/>
    <property type="match status" value="1"/>
</dbReference>
<dbReference type="GO" id="GO:0042995">
    <property type="term" value="C:cell projection"/>
    <property type="evidence" value="ECO:0000318"/>
    <property type="project" value="GO_Central"/>
</dbReference>
<dbReference type="STRING" id="7070.D6WEY7"/>
<reference evidence="3 4" key="2">
    <citation type="journal article" date="2010" name="Nucleic Acids Res.">
        <title>BeetleBase in 2010: revisions to provide comprehensive genomic information for Tribolium castaneum.</title>
        <authorList>
            <person name="Kim H.S."/>
            <person name="Murphy T."/>
            <person name="Xia J."/>
            <person name="Caragea D."/>
            <person name="Park Y."/>
            <person name="Beeman R.W."/>
            <person name="Lorenzen M.D."/>
            <person name="Butcher S."/>
            <person name="Manak J.R."/>
            <person name="Brown S.J."/>
        </authorList>
    </citation>
    <scope>GENOME REANNOTATION</scope>
    <source>
        <strain evidence="3 4">Georgia GA2</strain>
    </source>
</reference>
<accession>D6WEY7</accession>
<dbReference type="GO" id="GO:0003006">
    <property type="term" value="P:developmental process involved in reproduction"/>
    <property type="evidence" value="ECO:0007669"/>
    <property type="project" value="UniProtKB-ARBA"/>
</dbReference>
<dbReference type="GO" id="GO:0016601">
    <property type="term" value="P:Rac protein signal transduction"/>
    <property type="evidence" value="ECO:0000318"/>
    <property type="project" value="GO_Central"/>
</dbReference>
<dbReference type="GO" id="GO:0001667">
    <property type="term" value="P:ameboidal-type cell migration"/>
    <property type="evidence" value="ECO:0007669"/>
    <property type="project" value="UniProtKB-ARBA"/>
</dbReference>
<dbReference type="AlphaFoldDB" id="D6WEY7"/>
<evidence type="ECO:0000313" key="3">
    <source>
        <dbReference type="EMBL" id="EFA00456.1"/>
    </source>
</evidence>
<dbReference type="InterPro" id="IPR003578">
    <property type="entry name" value="Small_GTPase_Rho"/>
</dbReference>
<dbReference type="HOGENOM" id="CLU_041217_21_3_1"/>
<reference evidence="3 4" key="1">
    <citation type="journal article" date="2008" name="Nature">
        <title>The genome of the model beetle and pest Tribolium castaneum.</title>
        <authorList>
            <consortium name="Tribolium Genome Sequencing Consortium"/>
            <person name="Richards S."/>
            <person name="Gibbs R.A."/>
            <person name="Weinstock G.M."/>
            <person name="Brown S.J."/>
            <person name="Denell R."/>
            <person name="Beeman R.W."/>
            <person name="Gibbs R."/>
            <person name="Beeman R.W."/>
            <person name="Brown S.J."/>
            <person name="Bucher G."/>
            <person name="Friedrich M."/>
            <person name="Grimmelikhuijzen C.J."/>
            <person name="Klingler M."/>
            <person name="Lorenzen M."/>
            <person name="Richards S."/>
            <person name="Roth S."/>
            <person name="Schroder R."/>
            <person name="Tautz D."/>
            <person name="Zdobnov E.M."/>
            <person name="Muzny D."/>
            <person name="Gibbs R.A."/>
            <person name="Weinstock G.M."/>
            <person name="Attaway T."/>
            <person name="Bell S."/>
            <person name="Buhay C.J."/>
            <person name="Chandrabose M.N."/>
            <person name="Chavez D."/>
            <person name="Clerk-Blankenburg K.P."/>
            <person name="Cree A."/>
            <person name="Dao M."/>
            <person name="Davis C."/>
            <person name="Chacko J."/>
            <person name="Dinh H."/>
            <person name="Dugan-Rocha S."/>
            <person name="Fowler G."/>
            <person name="Garner T.T."/>
            <person name="Garnes J."/>
            <person name="Gnirke A."/>
            <person name="Hawes A."/>
            <person name="Hernandez J."/>
            <person name="Hines S."/>
            <person name="Holder M."/>
            <person name="Hume J."/>
            <person name="Jhangiani S.N."/>
            <person name="Joshi V."/>
            <person name="Khan Z.M."/>
            <person name="Jackson L."/>
            <person name="Kovar C."/>
            <person name="Kowis A."/>
            <person name="Lee S."/>
            <person name="Lewis L.R."/>
            <person name="Margolis J."/>
            <person name="Morgan M."/>
            <person name="Nazareth L.V."/>
            <person name="Nguyen N."/>
            <person name="Okwuonu G."/>
            <person name="Parker D."/>
            <person name="Richards S."/>
            <person name="Ruiz S.J."/>
            <person name="Santibanez J."/>
            <person name="Savard J."/>
            <person name="Scherer S.E."/>
            <person name="Schneider B."/>
            <person name="Sodergren E."/>
            <person name="Tautz D."/>
            <person name="Vattahil S."/>
            <person name="Villasana D."/>
            <person name="White C.S."/>
            <person name="Wright R."/>
            <person name="Park Y."/>
            <person name="Beeman R.W."/>
            <person name="Lord J."/>
            <person name="Oppert B."/>
            <person name="Lorenzen M."/>
            <person name="Brown S."/>
            <person name="Wang L."/>
            <person name="Savard J."/>
            <person name="Tautz D."/>
            <person name="Richards S."/>
            <person name="Weinstock G."/>
            <person name="Gibbs R.A."/>
            <person name="Liu Y."/>
            <person name="Worley K."/>
            <person name="Weinstock G."/>
            <person name="Elsik C.G."/>
            <person name="Reese J.T."/>
            <person name="Elhaik E."/>
            <person name="Landan G."/>
            <person name="Graur D."/>
            <person name="Arensburger P."/>
            <person name="Atkinson P."/>
            <person name="Beeman R.W."/>
            <person name="Beidler J."/>
            <person name="Brown S.J."/>
            <person name="Demuth J.P."/>
            <person name="Drury D.W."/>
            <person name="Du Y.Z."/>
            <person name="Fujiwara H."/>
            <person name="Lorenzen M."/>
            <person name="Maselli V."/>
            <person name="Osanai M."/>
            <person name="Park Y."/>
            <person name="Robertson H.M."/>
            <person name="Tu Z."/>
            <person name="Wang J.J."/>
            <person name="Wang S."/>
            <person name="Richards S."/>
            <person name="Song H."/>
            <person name="Zhang L."/>
            <person name="Sodergren E."/>
            <person name="Werner D."/>
            <person name="Stanke M."/>
            <person name="Morgenstern B."/>
            <person name="Solovyev V."/>
            <person name="Kosarev P."/>
            <person name="Brown G."/>
            <person name="Chen H.C."/>
            <person name="Ermolaeva O."/>
            <person name="Hlavina W."/>
            <person name="Kapustin Y."/>
            <person name="Kiryutin B."/>
            <person name="Kitts P."/>
            <person name="Maglott D."/>
            <person name="Pruitt K."/>
            <person name="Sapojnikov V."/>
            <person name="Souvorov A."/>
            <person name="Mackey A.J."/>
            <person name="Waterhouse R.M."/>
            <person name="Wyder S."/>
            <person name="Zdobnov E.M."/>
            <person name="Zdobnov E.M."/>
            <person name="Wyder S."/>
            <person name="Kriventseva E.V."/>
            <person name="Kadowaki T."/>
            <person name="Bork P."/>
            <person name="Aranda M."/>
            <person name="Bao R."/>
            <person name="Beermann A."/>
            <person name="Berns N."/>
            <person name="Bolognesi R."/>
            <person name="Bonneton F."/>
            <person name="Bopp D."/>
            <person name="Brown S.J."/>
            <person name="Bucher G."/>
            <person name="Butts T."/>
            <person name="Chaumot A."/>
            <person name="Denell R.E."/>
            <person name="Ferrier D.E."/>
            <person name="Friedrich M."/>
            <person name="Gordon C.M."/>
            <person name="Jindra M."/>
            <person name="Klingler M."/>
            <person name="Lan Q."/>
            <person name="Lattorff H.M."/>
            <person name="Laudet V."/>
            <person name="von Levetsow C."/>
            <person name="Liu Z."/>
            <person name="Lutz R."/>
            <person name="Lynch J.A."/>
            <person name="da Fonseca R.N."/>
            <person name="Posnien N."/>
            <person name="Reuter R."/>
            <person name="Roth S."/>
            <person name="Savard J."/>
            <person name="Schinko J.B."/>
            <person name="Schmitt C."/>
            <person name="Schoppmeier M."/>
            <person name="Schroder R."/>
            <person name="Shippy T.D."/>
            <person name="Simonnet F."/>
            <person name="Marques-Souza H."/>
            <person name="Tautz D."/>
            <person name="Tomoyasu Y."/>
            <person name="Trauner J."/>
            <person name="Van der Zee M."/>
            <person name="Vervoort M."/>
            <person name="Wittkopp N."/>
            <person name="Wimmer E.A."/>
            <person name="Yang X."/>
            <person name="Jones A.K."/>
            <person name="Sattelle D.B."/>
            <person name="Ebert P.R."/>
            <person name="Nelson D."/>
            <person name="Scott J.G."/>
            <person name="Beeman R.W."/>
            <person name="Muthukrishnan S."/>
            <person name="Kramer K.J."/>
            <person name="Arakane Y."/>
            <person name="Beeman R.W."/>
            <person name="Zhu Q."/>
            <person name="Hogenkamp D."/>
            <person name="Dixit R."/>
            <person name="Oppert B."/>
            <person name="Jiang H."/>
            <person name="Zou Z."/>
            <person name="Marshall J."/>
            <person name="Elpidina E."/>
            <person name="Vinokurov K."/>
            <person name="Oppert C."/>
            <person name="Zou Z."/>
            <person name="Evans J."/>
            <person name="Lu Z."/>
            <person name="Zhao P."/>
            <person name="Sumathipala N."/>
            <person name="Altincicek B."/>
            <person name="Vilcinskas A."/>
            <person name="Williams M."/>
            <person name="Hultmark D."/>
            <person name="Hetru C."/>
            <person name="Jiang H."/>
            <person name="Grimmelikhuijzen C.J."/>
            <person name="Hauser F."/>
            <person name="Cazzamali G."/>
            <person name="Williamson M."/>
            <person name="Park Y."/>
            <person name="Li B."/>
            <person name="Tanaka Y."/>
            <person name="Predel R."/>
            <person name="Neupert S."/>
            <person name="Schachtner J."/>
            <person name="Verleyen P."/>
            <person name="Raible F."/>
            <person name="Bork P."/>
            <person name="Friedrich M."/>
            <person name="Walden K.K."/>
            <person name="Robertson H.M."/>
            <person name="Angeli S."/>
            <person name="Foret S."/>
            <person name="Bucher G."/>
            <person name="Schuetz S."/>
            <person name="Maleszka R."/>
            <person name="Wimmer E.A."/>
            <person name="Beeman R.W."/>
            <person name="Lorenzen M."/>
            <person name="Tomoyasu Y."/>
            <person name="Miller S.C."/>
            <person name="Grossmann D."/>
            <person name="Bucher G."/>
        </authorList>
    </citation>
    <scope>NUCLEOTIDE SEQUENCE [LARGE SCALE GENOMIC DNA]</scope>
    <source>
        <strain evidence="3 4">Georgia GA2</strain>
    </source>
</reference>
<dbReference type="SMART" id="SM00174">
    <property type="entry name" value="RHO"/>
    <property type="match status" value="1"/>
</dbReference>
<dbReference type="PROSITE" id="PS51419">
    <property type="entry name" value="RAB"/>
    <property type="match status" value="1"/>
</dbReference>
<dbReference type="PANTHER" id="PTHR24072">
    <property type="entry name" value="RHO FAMILY GTPASE"/>
    <property type="match status" value="1"/>
</dbReference>
<protein>
    <submittedName>
        <fullName evidence="3">Ras-like GTP-binding protein RhoL</fullName>
    </submittedName>
</protein>
<dbReference type="Gene3D" id="3.40.50.300">
    <property type="entry name" value="P-loop containing nucleotide triphosphate hydrolases"/>
    <property type="match status" value="1"/>
</dbReference>
<evidence type="ECO:0000256" key="2">
    <source>
        <dbReference type="ARBA" id="ARBA00023134"/>
    </source>
</evidence>
<dbReference type="GO" id="GO:0007015">
    <property type="term" value="P:actin filament organization"/>
    <property type="evidence" value="ECO:0000318"/>
    <property type="project" value="GO_Central"/>
</dbReference>
<dbReference type="GO" id="GO:0030865">
    <property type="term" value="P:cortical cytoskeleton organization"/>
    <property type="evidence" value="ECO:0000318"/>
    <property type="project" value="GO_Central"/>
</dbReference>
<dbReference type="GO" id="GO:0008045">
    <property type="term" value="P:motor neuron axon guidance"/>
    <property type="evidence" value="ECO:0000318"/>
    <property type="project" value="GO_Central"/>
</dbReference>
<keyword evidence="2" id="KW-0342">GTP-binding</keyword>
<dbReference type="GO" id="GO:0008360">
    <property type="term" value="P:regulation of cell shape"/>
    <property type="evidence" value="ECO:0000318"/>
    <property type="project" value="GO_Central"/>
</dbReference>
<dbReference type="GO" id="GO:0060326">
    <property type="term" value="P:cell chemotaxis"/>
    <property type="evidence" value="ECO:0000318"/>
    <property type="project" value="GO_Central"/>
</dbReference>
<dbReference type="GO" id="GO:0019901">
    <property type="term" value="F:protein kinase binding"/>
    <property type="evidence" value="ECO:0000318"/>
    <property type="project" value="GO_Central"/>
</dbReference>
<dbReference type="GO" id="GO:0022412">
    <property type="term" value="P:cellular process involved in reproduction in multicellular organism"/>
    <property type="evidence" value="ECO:0007669"/>
    <property type="project" value="UniProtKB-ARBA"/>
</dbReference>
<dbReference type="InterPro" id="IPR001806">
    <property type="entry name" value="Small_GTPase"/>
</dbReference>
<dbReference type="GO" id="GO:0003924">
    <property type="term" value="F:GTPase activity"/>
    <property type="evidence" value="ECO:0000318"/>
    <property type="project" value="GO_Central"/>
</dbReference>
<dbReference type="GO" id="GO:0005525">
    <property type="term" value="F:GTP binding"/>
    <property type="evidence" value="ECO:0000318"/>
    <property type="project" value="GO_Central"/>
</dbReference>
<dbReference type="InterPro" id="IPR027417">
    <property type="entry name" value="P-loop_NTPase"/>
</dbReference>
<dbReference type="PROSITE" id="PS51421">
    <property type="entry name" value="RAS"/>
    <property type="match status" value="1"/>
</dbReference>
<organism evidence="3 4">
    <name type="scientific">Tribolium castaneum</name>
    <name type="common">Red flour beetle</name>
    <dbReference type="NCBI Taxonomy" id="7070"/>
    <lineage>
        <taxon>Eukaryota</taxon>
        <taxon>Metazoa</taxon>
        <taxon>Ecdysozoa</taxon>
        <taxon>Arthropoda</taxon>
        <taxon>Hexapoda</taxon>
        <taxon>Insecta</taxon>
        <taxon>Pterygota</taxon>
        <taxon>Neoptera</taxon>
        <taxon>Endopterygota</taxon>
        <taxon>Coleoptera</taxon>
        <taxon>Polyphaga</taxon>
        <taxon>Cucujiformia</taxon>
        <taxon>Tenebrionidae</taxon>
        <taxon>Tenebrionidae incertae sedis</taxon>
        <taxon>Tribolium</taxon>
    </lineage>
</organism>
<dbReference type="GO" id="GO:0005886">
    <property type="term" value="C:plasma membrane"/>
    <property type="evidence" value="ECO:0000318"/>
    <property type="project" value="GO_Central"/>
</dbReference>
<dbReference type="FunFam" id="3.40.50.300:FF:006021">
    <property type="entry name" value="Ras-like GTP-binding protein RhoL"/>
    <property type="match status" value="1"/>
</dbReference>
<gene>
    <name evidence="3" type="primary">AUGUSTUS-3.0.2_03312</name>
    <name evidence="3" type="ORF">TcasGA2_TC003312</name>
</gene>
<dbReference type="GO" id="GO:0007163">
    <property type="term" value="P:establishment or maintenance of cell polarity"/>
    <property type="evidence" value="ECO:0000318"/>
    <property type="project" value="GO_Central"/>
</dbReference>
<evidence type="ECO:0000256" key="1">
    <source>
        <dbReference type="ARBA" id="ARBA00022741"/>
    </source>
</evidence>
<keyword evidence="1" id="KW-0547">Nucleotide-binding</keyword>
<dbReference type="SUPFAM" id="SSF52540">
    <property type="entry name" value="P-loop containing nucleoside triphosphate hydrolases"/>
    <property type="match status" value="1"/>
</dbReference>
<name>D6WEY7_TRICA</name>
<dbReference type="InParanoid" id="D6WEY7"/>
<dbReference type="GO" id="GO:0035099">
    <property type="term" value="P:hemocyte migration"/>
    <property type="evidence" value="ECO:0007669"/>
    <property type="project" value="UniProtKB-ARBA"/>
</dbReference>
<dbReference type="KEGG" id="tca:655105"/>
<dbReference type="EMBL" id="KQ971319">
    <property type="protein sequence ID" value="EFA00456.1"/>
    <property type="molecule type" value="Genomic_DNA"/>
</dbReference>